<proteinExistence type="predicted"/>
<accession>A0ABU2A201</accession>
<organism evidence="1 2">
    <name type="scientific">Corynebacterium guangdongense</name>
    <dbReference type="NCBI Taxonomy" id="1783348"/>
    <lineage>
        <taxon>Bacteria</taxon>
        <taxon>Bacillati</taxon>
        <taxon>Actinomycetota</taxon>
        <taxon>Actinomycetes</taxon>
        <taxon>Mycobacteriales</taxon>
        <taxon>Corynebacteriaceae</taxon>
        <taxon>Corynebacterium</taxon>
    </lineage>
</organism>
<gene>
    <name evidence="1" type="ORF">J2S39_001814</name>
</gene>
<dbReference type="Proteomes" id="UP001180840">
    <property type="component" value="Unassembled WGS sequence"/>
</dbReference>
<name>A0ABU2A201_9CORY</name>
<sequence length="68" mass="7854">MNASSLNPRLVDEFLTTLDSINEYAAPLRQQRDAGSRQISHDLEHSDVNDLWVKVTRLDSLREQLFAR</sequence>
<dbReference type="EMBL" id="JAVDXZ010000001">
    <property type="protein sequence ID" value="MDR7330138.1"/>
    <property type="molecule type" value="Genomic_DNA"/>
</dbReference>
<evidence type="ECO:0000313" key="1">
    <source>
        <dbReference type="EMBL" id="MDR7330138.1"/>
    </source>
</evidence>
<protein>
    <submittedName>
        <fullName evidence="1">Uncharacterized protein</fullName>
    </submittedName>
</protein>
<dbReference type="RefSeq" id="WP_290195566.1">
    <property type="nucleotide sequence ID" value="NZ_CP047654.1"/>
</dbReference>
<evidence type="ECO:0000313" key="2">
    <source>
        <dbReference type="Proteomes" id="UP001180840"/>
    </source>
</evidence>
<reference evidence="1" key="1">
    <citation type="submission" date="2023-07" db="EMBL/GenBank/DDBJ databases">
        <title>Sequencing the genomes of 1000 actinobacteria strains.</title>
        <authorList>
            <person name="Klenk H.-P."/>
        </authorList>
    </citation>
    <scope>NUCLEOTIDE SEQUENCE</scope>
    <source>
        <strain evidence="1">DSM 107476</strain>
    </source>
</reference>
<keyword evidence="2" id="KW-1185">Reference proteome</keyword>
<comment type="caution">
    <text evidence="1">The sequence shown here is derived from an EMBL/GenBank/DDBJ whole genome shotgun (WGS) entry which is preliminary data.</text>
</comment>